<keyword evidence="4" id="KW-1185">Reference proteome</keyword>
<reference evidence="4" key="1">
    <citation type="submission" date="2016-10" db="EMBL/GenBank/DDBJ databases">
        <authorList>
            <person name="Varghese N."/>
            <person name="Submissions S."/>
        </authorList>
    </citation>
    <scope>NUCLEOTIDE SEQUENCE [LARGE SCALE GENOMIC DNA]</scope>
    <source>
        <strain evidence="4">DSM 26382</strain>
    </source>
</reference>
<evidence type="ECO:0000256" key="1">
    <source>
        <dbReference type="SAM" id="MobiDB-lite"/>
    </source>
</evidence>
<sequence>MPDANAQPSSPDEAAPQEKTRLLHKTRKTVRFIAAVDTWKRRADDVKYRASFPLLRAAFRKQKRDATLRLSYDDYSDEQLSYAASLHARTILLLSPLLLWVLITLSKGLGALFRFGEVTTWLLYSVPLVIFIACKLFVSVQSRRNINNELLQRNNGAAKP</sequence>
<proteinExistence type="predicted"/>
<dbReference type="EMBL" id="FMZQ01000007">
    <property type="protein sequence ID" value="SDC82318.1"/>
    <property type="molecule type" value="Genomic_DNA"/>
</dbReference>
<protein>
    <submittedName>
        <fullName evidence="3">Uncharacterized protein</fullName>
    </submittedName>
</protein>
<keyword evidence="2" id="KW-0472">Membrane</keyword>
<name>A0A1G6PQK2_9GAMM</name>
<gene>
    <name evidence="3" type="ORF">SAMN05216576_10741</name>
</gene>
<evidence type="ECO:0000313" key="4">
    <source>
        <dbReference type="Proteomes" id="UP000199467"/>
    </source>
</evidence>
<evidence type="ECO:0000313" key="3">
    <source>
        <dbReference type="EMBL" id="SDC82318.1"/>
    </source>
</evidence>
<accession>A0A1G6PQK2</accession>
<feature type="transmembrane region" description="Helical" evidence="2">
    <location>
        <begin position="91"/>
        <end position="115"/>
    </location>
</feature>
<dbReference type="AlphaFoldDB" id="A0A1G6PQK2"/>
<keyword evidence="2" id="KW-0812">Transmembrane</keyword>
<feature type="region of interest" description="Disordered" evidence="1">
    <location>
        <begin position="1"/>
        <end position="20"/>
    </location>
</feature>
<dbReference type="RefSeq" id="WP_017362195.1">
    <property type="nucleotide sequence ID" value="NZ_FMZQ01000007.1"/>
</dbReference>
<evidence type="ECO:0000256" key="2">
    <source>
        <dbReference type="SAM" id="Phobius"/>
    </source>
</evidence>
<feature type="transmembrane region" description="Helical" evidence="2">
    <location>
        <begin position="121"/>
        <end position="138"/>
    </location>
</feature>
<feature type="compositionally biased region" description="Polar residues" evidence="1">
    <location>
        <begin position="1"/>
        <end position="10"/>
    </location>
</feature>
<dbReference type="Proteomes" id="UP000199467">
    <property type="component" value="Unassembled WGS sequence"/>
</dbReference>
<keyword evidence="2" id="KW-1133">Transmembrane helix</keyword>
<dbReference type="GeneID" id="57609166"/>
<organism evidence="3 4">
    <name type="scientific">Ectopseudomonas chengduensis</name>
    <dbReference type="NCBI Taxonomy" id="489632"/>
    <lineage>
        <taxon>Bacteria</taxon>
        <taxon>Pseudomonadati</taxon>
        <taxon>Pseudomonadota</taxon>
        <taxon>Gammaproteobacteria</taxon>
        <taxon>Pseudomonadales</taxon>
        <taxon>Pseudomonadaceae</taxon>
        <taxon>Ectopseudomonas</taxon>
    </lineage>
</organism>